<dbReference type="RefSeq" id="WP_085071323.1">
    <property type="nucleotide sequence ID" value="NZ_CP019706.1"/>
</dbReference>
<dbReference type="OrthoDB" id="7031433at2"/>
<evidence type="ECO:0000313" key="2">
    <source>
        <dbReference type="Proteomes" id="UP000192900"/>
    </source>
</evidence>
<proteinExistence type="predicted"/>
<accession>A0A1W6B839</accession>
<name>A0A1W6B839_9GAMM</name>
<gene>
    <name evidence="1" type="ORF">B1H58_15315</name>
</gene>
<protein>
    <submittedName>
        <fullName evidence="1">Uncharacterized protein</fullName>
    </submittedName>
</protein>
<sequence length="68" mass="7152">MSKETGGPVFPTSPANYDESGWCSEGLQLRDYFAAKAMQGMLASGVPSGEIPIYAYEIADAMLAACGQ</sequence>
<organism evidence="1 2">
    <name type="scientific">Pantoea alhagi</name>
    <dbReference type="NCBI Taxonomy" id="1891675"/>
    <lineage>
        <taxon>Bacteria</taxon>
        <taxon>Pseudomonadati</taxon>
        <taxon>Pseudomonadota</taxon>
        <taxon>Gammaproteobacteria</taxon>
        <taxon>Enterobacterales</taxon>
        <taxon>Erwiniaceae</taxon>
        <taxon>Pantoea</taxon>
    </lineage>
</organism>
<evidence type="ECO:0000313" key="1">
    <source>
        <dbReference type="EMBL" id="ARJ43266.1"/>
    </source>
</evidence>
<keyword evidence="2" id="KW-1185">Reference proteome</keyword>
<dbReference type="KEGG" id="palh:B1H58_15315"/>
<dbReference type="EMBL" id="CP019706">
    <property type="protein sequence ID" value="ARJ43266.1"/>
    <property type="molecule type" value="Genomic_DNA"/>
</dbReference>
<dbReference type="STRING" id="1891675.B1H58_15315"/>
<dbReference type="AlphaFoldDB" id="A0A1W6B839"/>
<reference evidence="1 2" key="1">
    <citation type="submission" date="2017-02" db="EMBL/GenBank/DDBJ databases">
        <title>Complete genome sequence of the drought resistance-promoting endophyte Pantoea alhagi LTYR-11Z.</title>
        <authorList>
            <person name="Zhang L."/>
        </authorList>
    </citation>
    <scope>NUCLEOTIDE SEQUENCE [LARGE SCALE GENOMIC DNA]</scope>
    <source>
        <strain evidence="1 2">LTYR-11Z</strain>
    </source>
</reference>
<dbReference type="Proteomes" id="UP000192900">
    <property type="component" value="Chromosome"/>
</dbReference>